<keyword evidence="4" id="KW-1185">Reference proteome</keyword>
<dbReference type="AlphaFoldDB" id="A0A2V0P8M0"/>
<dbReference type="PANTHER" id="PTHR47289">
    <property type="entry name" value="TRANSCRIPTION FACTOR, PUTATIVE (DUF1664)-RELATED"/>
    <property type="match status" value="1"/>
</dbReference>
<name>A0A2V0P8M0_9CHLO</name>
<dbReference type="Pfam" id="PF07889">
    <property type="entry name" value="DUF1664"/>
    <property type="match status" value="1"/>
</dbReference>
<sequence>MSFLKGLCGGAAGAAAYNMYQTTDLSSGGSVAATLFEAFQRKGAAQVAEVSRMHRQVEDLQSALLKSLHDRQPQTVVLHSGSKSGSTVAGVAVVVGGVVLYLRFVKGWKFADMMYVTKGALSSMQESVNSGISSMRSQVEAATSDLVARLSAVADKQEDLLGKQEEMDGELRDVGERVDGVAAGVEQLQVQVAYGNHAITMLCGALAEVAKRVGLHNGRYVRALDGLVHGAPQRISDGGAAGGQAVLQGVEPLLLLDSAALAPNSPERGGGPGPRPNPAVFVLAGDAGSGRAAAAVAAGAVPRHVTAPGSTFSGGPGAGGGSQQPASTWGRSVSESYRPKAS</sequence>
<feature type="domain" description="DUF1664" evidence="2">
    <location>
        <begin position="87"/>
        <end position="194"/>
    </location>
</feature>
<evidence type="ECO:0000256" key="1">
    <source>
        <dbReference type="SAM" id="MobiDB-lite"/>
    </source>
</evidence>
<dbReference type="InParanoid" id="A0A2V0P8M0"/>
<evidence type="ECO:0000313" key="3">
    <source>
        <dbReference type="EMBL" id="GBF95909.1"/>
    </source>
</evidence>
<dbReference type="OrthoDB" id="544175at2759"/>
<dbReference type="EMBL" id="BDRX01000071">
    <property type="protein sequence ID" value="GBF95909.1"/>
    <property type="molecule type" value="Genomic_DNA"/>
</dbReference>
<comment type="caution">
    <text evidence="3">The sequence shown here is derived from an EMBL/GenBank/DDBJ whole genome shotgun (WGS) entry which is preliminary data.</text>
</comment>
<accession>A0A2V0P8M0</accession>
<organism evidence="3 4">
    <name type="scientific">Raphidocelis subcapitata</name>
    <dbReference type="NCBI Taxonomy" id="307507"/>
    <lineage>
        <taxon>Eukaryota</taxon>
        <taxon>Viridiplantae</taxon>
        <taxon>Chlorophyta</taxon>
        <taxon>core chlorophytes</taxon>
        <taxon>Chlorophyceae</taxon>
        <taxon>CS clade</taxon>
        <taxon>Sphaeropleales</taxon>
        <taxon>Selenastraceae</taxon>
        <taxon>Raphidocelis</taxon>
    </lineage>
</organism>
<evidence type="ECO:0000259" key="2">
    <source>
        <dbReference type="Pfam" id="PF07889"/>
    </source>
</evidence>
<proteinExistence type="predicted"/>
<protein>
    <submittedName>
        <fullName evidence="3">NADH-cytochrome b5 reductase</fullName>
    </submittedName>
</protein>
<evidence type="ECO:0000313" key="4">
    <source>
        <dbReference type="Proteomes" id="UP000247498"/>
    </source>
</evidence>
<dbReference type="PANTHER" id="PTHR47289:SF2">
    <property type="entry name" value="TRANSCRIPTION FACTOR, PUTATIVE (DUF1664)-RELATED"/>
    <property type="match status" value="1"/>
</dbReference>
<gene>
    <name evidence="3" type="ORF">Rsub_08500</name>
</gene>
<feature type="compositionally biased region" description="Gly residues" evidence="1">
    <location>
        <begin position="312"/>
        <end position="322"/>
    </location>
</feature>
<feature type="region of interest" description="Disordered" evidence="1">
    <location>
        <begin position="305"/>
        <end position="342"/>
    </location>
</feature>
<reference evidence="3 4" key="1">
    <citation type="journal article" date="2018" name="Sci. Rep.">
        <title>Raphidocelis subcapitata (=Pseudokirchneriella subcapitata) provides an insight into genome evolution and environmental adaptations in the Sphaeropleales.</title>
        <authorList>
            <person name="Suzuki S."/>
            <person name="Yamaguchi H."/>
            <person name="Nakajima N."/>
            <person name="Kawachi M."/>
        </authorList>
    </citation>
    <scope>NUCLEOTIDE SEQUENCE [LARGE SCALE GENOMIC DNA]</scope>
    <source>
        <strain evidence="3 4">NIES-35</strain>
    </source>
</reference>
<dbReference type="InterPro" id="IPR012458">
    <property type="entry name" value="DUF1664"/>
</dbReference>
<feature type="region of interest" description="Disordered" evidence="1">
    <location>
        <begin position="261"/>
        <end position="281"/>
    </location>
</feature>
<dbReference type="FunCoup" id="A0A2V0P8M0">
    <property type="interactions" value="765"/>
</dbReference>
<dbReference type="Proteomes" id="UP000247498">
    <property type="component" value="Unassembled WGS sequence"/>
</dbReference>